<evidence type="ECO:0000313" key="1">
    <source>
        <dbReference type="EMBL" id="CAH2002393.1"/>
    </source>
</evidence>
<reference evidence="1" key="1">
    <citation type="submission" date="2022-03" db="EMBL/GenBank/DDBJ databases">
        <authorList>
            <person name="Sayadi A."/>
        </authorList>
    </citation>
    <scope>NUCLEOTIDE SEQUENCE</scope>
</reference>
<comment type="caution">
    <text evidence="1">The sequence shown here is derived from an EMBL/GenBank/DDBJ whole genome shotgun (WGS) entry which is preliminary data.</text>
</comment>
<dbReference type="EMBL" id="CAKOFQ010007493">
    <property type="protein sequence ID" value="CAH2002393.1"/>
    <property type="molecule type" value="Genomic_DNA"/>
</dbReference>
<dbReference type="Proteomes" id="UP001152888">
    <property type="component" value="Unassembled WGS sequence"/>
</dbReference>
<keyword evidence="2" id="KW-1185">Reference proteome</keyword>
<dbReference type="AlphaFoldDB" id="A0A9P0PXQ5"/>
<organism evidence="1 2">
    <name type="scientific">Acanthoscelides obtectus</name>
    <name type="common">Bean weevil</name>
    <name type="synonym">Bruchus obtectus</name>
    <dbReference type="NCBI Taxonomy" id="200917"/>
    <lineage>
        <taxon>Eukaryota</taxon>
        <taxon>Metazoa</taxon>
        <taxon>Ecdysozoa</taxon>
        <taxon>Arthropoda</taxon>
        <taxon>Hexapoda</taxon>
        <taxon>Insecta</taxon>
        <taxon>Pterygota</taxon>
        <taxon>Neoptera</taxon>
        <taxon>Endopterygota</taxon>
        <taxon>Coleoptera</taxon>
        <taxon>Polyphaga</taxon>
        <taxon>Cucujiformia</taxon>
        <taxon>Chrysomeloidea</taxon>
        <taxon>Chrysomelidae</taxon>
        <taxon>Bruchinae</taxon>
        <taxon>Bruchini</taxon>
        <taxon>Acanthoscelides</taxon>
    </lineage>
</organism>
<dbReference type="OrthoDB" id="5876240at2759"/>
<protein>
    <submittedName>
        <fullName evidence="1">Uncharacterized protein</fullName>
    </submittedName>
</protein>
<proteinExistence type="predicted"/>
<name>A0A9P0PXQ5_ACAOB</name>
<accession>A0A9P0PXQ5</accession>
<sequence>MGGVDLSDQMSSLYEIDRKSQKWWRKTFYKLLRPFQPYDVYQFLTNEVLYKIVVKTKRYASHLIQNK</sequence>
<gene>
    <name evidence="1" type="ORF">ACAOBT_LOCUS26765</name>
</gene>
<evidence type="ECO:0000313" key="2">
    <source>
        <dbReference type="Proteomes" id="UP001152888"/>
    </source>
</evidence>